<evidence type="ECO:0000259" key="1">
    <source>
        <dbReference type="Pfam" id="PF08818"/>
    </source>
</evidence>
<dbReference type="SUPFAM" id="SSF159888">
    <property type="entry name" value="YdhG-like"/>
    <property type="match status" value="1"/>
</dbReference>
<sequence length="206" mass="22756">MITDIEDFFAKGCGRCERFATPACSANRWHDGLTRLRALCRSAGLVETVKWGHPCYMHAGRNIALIGALQGDFRLNFFNAALMKDPEGLLERQGPNTQHPDSIRFTATEQVEERASAIHAYLLEAMAYADAGIRPLKVVQALELPDELVDAMDADPELAEAFHRLTPGRQRSYAILLSSAKTAATRVSRIEKARPHILAGKGANER</sequence>
<dbReference type="RefSeq" id="WP_133155793.1">
    <property type="nucleotide sequence ID" value="NZ_CP037867.1"/>
</dbReference>
<dbReference type="PIRSF" id="PIRSF021308">
    <property type="entry name" value="UCP021308"/>
    <property type="match status" value="1"/>
</dbReference>
<evidence type="ECO:0000313" key="3">
    <source>
        <dbReference type="Proteomes" id="UP000293912"/>
    </source>
</evidence>
<evidence type="ECO:0000313" key="2">
    <source>
        <dbReference type="EMBL" id="QBM26785.1"/>
    </source>
</evidence>
<dbReference type="Pfam" id="PF13376">
    <property type="entry name" value="OmdA"/>
    <property type="match status" value="1"/>
</dbReference>
<protein>
    <recommendedName>
        <fullName evidence="1">YdhG-like domain-containing protein</fullName>
    </recommendedName>
</protein>
<dbReference type="InterPro" id="IPR014922">
    <property type="entry name" value="YdhG-like"/>
</dbReference>
<dbReference type="Pfam" id="PF08818">
    <property type="entry name" value="DUF1801"/>
    <property type="match status" value="1"/>
</dbReference>
<dbReference type="Proteomes" id="UP000293912">
    <property type="component" value="Chromosome"/>
</dbReference>
<reference evidence="2 3" key="1">
    <citation type="submission" date="2019-03" db="EMBL/GenBank/DDBJ databases">
        <authorList>
            <person name="Sebastian G."/>
            <person name="Baumann P."/>
            <person name="Ruckert C."/>
            <person name="Kalinowski J."/>
            <person name="Nebel B."/>
            <person name="Takors R."/>
            <person name="Blombach B."/>
        </authorList>
    </citation>
    <scope>NUCLEOTIDE SEQUENCE [LARGE SCALE GENOMIC DNA]</scope>
    <source>
        <strain evidence="2 3">DSM 1084</strain>
    </source>
</reference>
<organism evidence="2 3">
    <name type="scientific">Hydrogenophaga pseudoflava</name>
    <name type="common">Pseudomonas carboxydoflava</name>
    <dbReference type="NCBI Taxonomy" id="47421"/>
    <lineage>
        <taxon>Bacteria</taxon>
        <taxon>Pseudomonadati</taxon>
        <taxon>Pseudomonadota</taxon>
        <taxon>Betaproteobacteria</taxon>
        <taxon>Burkholderiales</taxon>
        <taxon>Comamonadaceae</taxon>
        <taxon>Hydrogenophaga</taxon>
    </lineage>
</organism>
<dbReference type="KEGG" id="hpse:HPF_03760"/>
<keyword evidence="3" id="KW-1185">Reference proteome</keyword>
<proteinExistence type="predicted"/>
<feature type="domain" description="YdhG-like" evidence="1">
    <location>
        <begin position="29"/>
        <end position="126"/>
    </location>
</feature>
<dbReference type="AlphaFoldDB" id="A0A4P6WWV6"/>
<gene>
    <name evidence="2" type="ORF">HPF_03760</name>
</gene>
<accession>A0A4P6WWV6</accession>
<dbReference type="InterPro" id="IPR016786">
    <property type="entry name" value="YdeI_bac"/>
</dbReference>
<dbReference type="EMBL" id="CP037867">
    <property type="protein sequence ID" value="QBM26785.1"/>
    <property type="molecule type" value="Genomic_DNA"/>
</dbReference>
<name>A0A4P6WWV6_HYDPS</name>